<evidence type="ECO:0000256" key="1">
    <source>
        <dbReference type="SAM" id="MobiDB-lite"/>
    </source>
</evidence>
<keyword evidence="3" id="KW-1185">Reference proteome</keyword>
<gene>
    <name evidence="2" type="ORF">Anapl_07282</name>
</gene>
<feature type="compositionally biased region" description="Polar residues" evidence="1">
    <location>
        <begin position="185"/>
        <end position="204"/>
    </location>
</feature>
<proteinExistence type="predicted"/>
<feature type="region of interest" description="Disordered" evidence="1">
    <location>
        <begin position="178"/>
        <end position="204"/>
    </location>
</feature>
<dbReference type="Proteomes" id="UP000296049">
    <property type="component" value="Unassembled WGS sequence"/>
</dbReference>
<accession>R0L0Z5</accession>
<evidence type="ECO:0000313" key="3">
    <source>
        <dbReference type="Proteomes" id="UP000296049"/>
    </source>
</evidence>
<reference evidence="3" key="1">
    <citation type="journal article" date="2013" name="Nat. Genet.">
        <title>The duck genome and transcriptome provide insight into an avian influenza virus reservoir species.</title>
        <authorList>
            <person name="Huang Y."/>
            <person name="Li Y."/>
            <person name="Burt D.W."/>
            <person name="Chen H."/>
            <person name="Zhang Y."/>
            <person name="Qian W."/>
            <person name="Kim H."/>
            <person name="Gan S."/>
            <person name="Zhao Y."/>
            <person name="Li J."/>
            <person name="Yi K."/>
            <person name="Feng H."/>
            <person name="Zhu P."/>
            <person name="Li B."/>
            <person name="Liu Q."/>
            <person name="Fairley S."/>
            <person name="Magor K.E."/>
            <person name="Du Z."/>
            <person name="Hu X."/>
            <person name="Goodman L."/>
            <person name="Tafer H."/>
            <person name="Vignal A."/>
            <person name="Lee T."/>
            <person name="Kim K.W."/>
            <person name="Sheng Z."/>
            <person name="An Y."/>
            <person name="Searle S."/>
            <person name="Herrero J."/>
            <person name="Groenen M.A."/>
            <person name="Crooijmans R.P."/>
            <person name="Faraut T."/>
            <person name="Cai Q."/>
            <person name="Webster R.G."/>
            <person name="Aldridge J.R."/>
            <person name="Warren W.C."/>
            <person name="Bartschat S."/>
            <person name="Kehr S."/>
            <person name="Marz M."/>
            <person name="Stadler P.F."/>
            <person name="Smith J."/>
            <person name="Kraus R.H."/>
            <person name="Zhao Y."/>
            <person name="Ren L."/>
            <person name="Fei J."/>
            <person name="Morisson M."/>
            <person name="Kaiser P."/>
            <person name="Griffin D.K."/>
            <person name="Rao M."/>
            <person name="Pitel F."/>
            <person name="Wang J."/>
            <person name="Li N."/>
        </authorList>
    </citation>
    <scope>NUCLEOTIDE SEQUENCE [LARGE SCALE GENOMIC DNA]</scope>
</reference>
<protein>
    <submittedName>
        <fullName evidence="2">Uncharacterized protein</fullName>
    </submittedName>
</protein>
<dbReference type="AlphaFoldDB" id="R0L0Z5"/>
<dbReference type="EMBL" id="KB744435">
    <property type="protein sequence ID" value="EOA95099.1"/>
    <property type="molecule type" value="Genomic_DNA"/>
</dbReference>
<organism evidence="2 3">
    <name type="scientific">Anas platyrhynchos</name>
    <name type="common">Mallard</name>
    <name type="synonym">Anas boschas</name>
    <dbReference type="NCBI Taxonomy" id="8839"/>
    <lineage>
        <taxon>Eukaryota</taxon>
        <taxon>Metazoa</taxon>
        <taxon>Chordata</taxon>
        <taxon>Craniata</taxon>
        <taxon>Vertebrata</taxon>
        <taxon>Euteleostomi</taxon>
        <taxon>Archelosauria</taxon>
        <taxon>Archosauria</taxon>
        <taxon>Dinosauria</taxon>
        <taxon>Saurischia</taxon>
        <taxon>Theropoda</taxon>
        <taxon>Coelurosauria</taxon>
        <taxon>Aves</taxon>
        <taxon>Neognathae</taxon>
        <taxon>Galloanserae</taxon>
        <taxon>Anseriformes</taxon>
        <taxon>Anatidae</taxon>
        <taxon>Anatinae</taxon>
        <taxon>Anas</taxon>
    </lineage>
</organism>
<name>R0L0Z5_ANAPL</name>
<evidence type="ECO:0000313" key="2">
    <source>
        <dbReference type="EMBL" id="EOA95099.1"/>
    </source>
</evidence>
<sequence>MVKEASVLAYIHKMSSGLNHKFQQVSRDLDACVQFGYSHCCKQHLLKKPICDSIGLDAKTIHRAHLGNPRLPAIFQLQGHKGKDHTWCRSPSASSRNFTDKYFSEVKEANIIFLTAEDYQVAYKMKSPQKQQQVGIHMVAPHTDSQPQYHHQSTSGCQRKLFAATPARGAEERITNPPLAANAGAQRNTLGKPSEASSAAFHNSSTTRISSLKTDLEHCSHISLPHSCLGNSASGPCENETRRHFRQASEACKDKHEMDLHSSGNILSTLQLRPPRTQTGSRASLEKAKDVIPPRTNQTVSTKSSVLELLSIAVSHGSGETVKAEQPSKYFWKQKFSKPPDMTARSSHVAYLWKCQRIISQDKHGVKVYASQRWVDHLARDYNLHHPKVFLEEHPASCSGVERTFVYFHNVLLWTVSDLPKLQKNGFLFMYKRESSKVDSSAKQTLNLKTEDLGPKRIIFRRPKCIISSDSIDFILSVKRMDTLEIRINLLSPIFKPSVNTTEGYRNRHRNTAFSAAAPEGLQSKYLTIDIAGRRNLPIHNFKKMTSSELLLFERLCFTTTCHISFISDHLAPRGSHCPEVWKPQNVTEK</sequence>